<proteinExistence type="inferred from homology"/>
<dbReference type="InterPro" id="IPR036388">
    <property type="entry name" value="WH-like_DNA-bd_sf"/>
</dbReference>
<evidence type="ECO:0000256" key="4">
    <source>
        <dbReference type="RuleBase" id="RU004020"/>
    </source>
</evidence>
<dbReference type="GO" id="GO:0043565">
    <property type="term" value="F:sequence-specific DNA binding"/>
    <property type="evidence" value="ECO:0007669"/>
    <property type="project" value="InterPro"/>
</dbReference>
<dbReference type="Pfam" id="PF00447">
    <property type="entry name" value="HSF_DNA-bind"/>
    <property type="match status" value="1"/>
</dbReference>
<evidence type="ECO:0000313" key="7">
    <source>
        <dbReference type="Proteomes" id="UP000813423"/>
    </source>
</evidence>
<comment type="subcellular location">
    <subcellularLocation>
        <location evidence="1">Nucleus</location>
    </subcellularLocation>
</comment>
<dbReference type="Gene3D" id="1.10.10.10">
    <property type="entry name" value="Winged helix-like DNA-binding domain superfamily/Winged helix DNA-binding domain"/>
    <property type="match status" value="1"/>
</dbReference>
<dbReference type="Proteomes" id="UP000813423">
    <property type="component" value="Unassembled WGS sequence"/>
</dbReference>
<evidence type="ECO:0000259" key="5">
    <source>
        <dbReference type="SMART" id="SM00415"/>
    </source>
</evidence>
<dbReference type="SUPFAM" id="SSF46785">
    <property type="entry name" value="Winged helix' DNA-binding domain"/>
    <property type="match status" value="1"/>
</dbReference>
<keyword evidence="3" id="KW-0539">Nucleus</keyword>
<organism evidence="6 7">
    <name type="scientific">Aspergillus fumigatus</name>
    <name type="common">Neosartorya fumigata</name>
    <dbReference type="NCBI Taxonomy" id="746128"/>
    <lineage>
        <taxon>Eukaryota</taxon>
        <taxon>Fungi</taxon>
        <taxon>Dikarya</taxon>
        <taxon>Ascomycota</taxon>
        <taxon>Pezizomycotina</taxon>
        <taxon>Eurotiomycetes</taxon>
        <taxon>Eurotiomycetidae</taxon>
        <taxon>Eurotiales</taxon>
        <taxon>Aspergillaceae</taxon>
        <taxon>Aspergillus</taxon>
        <taxon>Aspergillus subgen. Fumigati</taxon>
    </lineage>
</organism>
<evidence type="ECO:0000313" key="6">
    <source>
        <dbReference type="EMBL" id="KAH1894036.1"/>
    </source>
</evidence>
<dbReference type="InterPro" id="IPR000232">
    <property type="entry name" value="HSF_DNA-bd"/>
</dbReference>
<protein>
    <recommendedName>
        <fullName evidence="5">HSF-type DNA-binding domain-containing protein</fullName>
    </recommendedName>
</protein>
<feature type="domain" description="HSF-type DNA-binding" evidence="5">
    <location>
        <begin position="285"/>
        <end position="374"/>
    </location>
</feature>
<dbReference type="PANTHER" id="PTHR10015">
    <property type="entry name" value="HEAT SHOCK TRANSCRIPTION FACTOR"/>
    <property type="match status" value="1"/>
</dbReference>
<comment type="caution">
    <text evidence="6">The sequence shown here is derived from an EMBL/GenBank/DDBJ whole genome shotgun (WGS) entry which is preliminary data.</text>
</comment>
<dbReference type="EMBL" id="JAIBSC010000165">
    <property type="protein sequence ID" value="KAH1894036.1"/>
    <property type="molecule type" value="Genomic_DNA"/>
</dbReference>
<gene>
    <name evidence="6" type="ORF">KXV57_002554</name>
</gene>
<dbReference type="AlphaFoldDB" id="A0A9P8N6A8"/>
<evidence type="ECO:0000256" key="3">
    <source>
        <dbReference type="ARBA" id="ARBA00023242"/>
    </source>
</evidence>
<dbReference type="SMART" id="SM00415">
    <property type="entry name" value="HSF"/>
    <property type="match status" value="1"/>
</dbReference>
<dbReference type="GO" id="GO:0003700">
    <property type="term" value="F:DNA-binding transcription factor activity"/>
    <property type="evidence" value="ECO:0007669"/>
    <property type="project" value="InterPro"/>
</dbReference>
<evidence type="ECO:0000256" key="2">
    <source>
        <dbReference type="ARBA" id="ARBA00023125"/>
    </source>
</evidence>
<dbReference type="PANTHER" id="PTHR10015:SF206">
    <property type="entry name" value="HSF-TYPE DNA-BINDING DOMAIN-CONTAINING PROTEIN"/>
    <property type="match status" value="1"/>
</dbReference>
<sequence>MAILTPSNTGAQQELLTSERARCVDFITRRPELSLGSLKSADISVPEILIALDNYRTILQQGGSIALGRGESLASVRLDRSFSGLFSTEAPKVIQGPAITWTALVLSAGPCFDGASQFKVGESLVEVVGDDLELICSGRPWRFLSPWPDREDCEAELRSTETALRELLDTKLLMRQVLEKTASLENGLRSRQRLIDQLRSGDQRPTPITAGAGSATVHSKASSDCSSHEAFAVTTVNEVPQANSTGTVSNISGPGEAGSQSFVGLDSPRIPGAAMTPESVQAGGPQLDFILNLHDILNEPSSNAAMHWSRDGRSFSLAEESEFPDHLLSRLSVVSYSSLIRRLYYYGFHKSRGSYYHERFIRGQPCPIRPGRAKSHDYLPSANSACRPRVKYIRRRRQREKANV</sequence>
<evidence type="ECO:0000256" key="1">
    <source>
        <dbReference type="ARBA" id="ARBA00004123"/>
    </source>
</evidence>
<dbReference type="InterPro" id="IPR036390">
    <property type="entry name" value="WH_DNA-bd_sf"/>
</dbReference>
<keyword evidence="2" id="KW-0238">DNA-binding</keyword>
<reference evidence="6" key="1">
    <citation type="submission" date="2021-08" db="EMBL/GenBank/DDBJ databases">
        <title>Global Aspergillus fumigatus from environmental and clinical sources.</title>
        <authorList>
            <person name="Barber A."/>
            <person name="Sae-Ong T."/>
        </authorList>
    </citation>
    <scope>NUCLEOTIDE SEQUENCE</scope>
    <source>
        <strain evidence="6">NRZ-2016-071</strain>
    </source>
</reference>
<accession>A0A9P8N6A8</accession>
<name>A0A9P8N6A8_ASPFM</name>
<comment type="similarity">
    <text evidence="4">Belongs to the HSF family.</text>
</comment>
<dbReference type="GO" id="GO:0005634">
    <property type="term" value="C:nucleus"/>
    <property type="evidence" value="ECO:0007669"/>
    <property type="project" value="UniProtKB-SubCell"/>
</dbReference>